<organism evidence="2 3">
    <name type="scientific">Actinoplanes campanulatus</name>
    <dbReference type="NCBI Taxonomy" id="113559"/>
    <lineage>
        <taxon>Bacteria</taxon>
        <taxon>Bacillati</taxon>
        <taxon>Actinomycetota</taxon>
        <taxon>Actinomycetes</taxon>
        <taxon>Micromonosporales</taxon>
        <taxon>Micromonosporaceae</taxon>
        <taxon>Actinoplanes</taxon>
    </lineage>
</organism>
<reference evidence="2 3" key="1">
    <citation type="submission" date="2020-08" db="EMBL/GenBank/DDBJ databases">
        <title>Genomic Encyclopedia of Type Strains, Phase III (KMG-III): the genomes of soil and plant-associated and newly described type strains.</title>
        <authorList>
            <person name="Whitman W."/>
        </authorList>
    </citation>
    <scope>NUCLEOTIDE SEQUENCE [LARGE SCALE GENOMIC DNA]</scope>
    <source>
        <strain evidence="2 3">CECT 3287</strain>
    </source>
</reference>
<dbReference type="PANTHER" id="PTHR12277">
    <property type="entry name" value="ALPHA/BETA HYDROLASE DOMAIN-CONTAINING PROTEIN"/>
    <property type="match status" value="1"/>
</dbReference>
<dbReference type="SUPFAM" id="SSF53474">
    <property type="entry name" value="alpha/beta-Hydrolases"/>
    <property type="match status" value="1"/>
</dbReference>
<dbReference type="InterPro" id="IPR022742">
    <property type="entry name" value="Hydrolase_4"/>
</dbReference>
<protein>
    <recommendedName>
        <fullName evidence="1">Serine aminopeptidase S33 domain-containing protein</fullName>
    </recommendedName>
</protein>
<comment type="caution">
    <text evidence="2">The sequence shown here is derived from an EMBL/GenBank/DDBJ whole genome shotgun (WGS) entry which is preliminary data.</text>
</comment>
<dbReference type="EMBL" id="JACHXF010000007">
    <property type="protein sequence ID" value="MBB3095940.1"/>
    <property type="molecule type" value="Genomic_DNA"/>
</dbReference>
<feature type="domain" description="Serine aminopeptidase S33" evidence="1">
    <location>
        <begin position="76"/>
        <end position="176"/>
    </location>
</feature>
<name>A0A7W5AH13_9ACTN</name>
<dbReference type="AlphaFoldDB" id="A0A7W5AH13"/>
<proteinExistence type="predicted"/>
<dbReference type="Proteomes" id="UP000590749">
    <property type="component" value="Unassembled WGS sequence"/>
</dbReference>
<evidence type="ECO:0000259" key="1">
    <source>
        <dbReference type="Pfam" id="PF12146"/>
    </source>
</evidence>
<gene>
    <name evidence="2" type="ORF">FHR83_003610</name>
</gene>
<dbReference type="PANTHER" id="PTHR12277:SF79">
    <property type="entry name" value="XAA-PRO DIPEPTIDYL-PEPTIDASE-RELATED"/>
    <property type="match status" value="1"/>
</dbReference>
<evidence type="ECO:0000313" key="2">
    <source>
        <dbReference type="EMBL" id="MBB3095940.1"/>
    </source>
</evidence>
<accession>A0A7W5AH13</accession>
<keyword evidence="3" id="KW-1185">Reference proteome</keyword>
<dbReference type="Gene3D" id="3.40.50.1820">
    <property type="entry name" value="alpha/beta hydrolase"/>
    <property type="match status" value="1"/>
</dbReference>
<dbReference type="InterPro" id="IPR029058">
    <property type="entry name" value="AB_hydrolase_fold"/>
</dbReference>
<dbReference type="RefSeq" id="WP_183221054.1">
    <property type="nucleotide sequence ID" value="NZ_BMPW01000005.1"/>
</dbReference>
<sequence>MGRMVMRGALGVLLCLGLILIIAWAAQRRMIYFPDRAQPPIAAGAREVTLRTADGLRLTAWLFQPLPGTPERAVSVLVTPGNGANRAGRVPLAAALTARGLTVLLLDYRGYGGNPGSPSESGLAMDADAAHAYLTEIGHPIIYYGESLGAAVATALAIRHPPAGLLLRSPFTDLAAAGSAHYPFLPVGLLLRDRFPVASLIPRVTAPTAIVYGTADQVVPPEQSRAVAEAAANLTHLAVVDGADHNDRVLLDGPQLLDAVAALTAAVSPG</sequence>
<evidence type="ECO:0000313" key="3">
    <source>
        <dbReference type="Proteomes" id="UP000590749"/>
    </source>
</evidence>
<dbReference type="Pfam" id="PF12146">
    <property type="entry name" value="Hydrolase_4"/>
    <property type="match status" value="1"/>
</dbReference>